<dbReference type="EMBL" id="JAHOPB010000001">
    <property type="protein sequence ID" value="MBU8874201.1"/>
    <property type="molecule type" value="Genomic_DNA"/>
</dbReference>
<dbReference type="RefSeq" id="WP_216959319.1">
    <property type="nucleotide sequence ID" value="NZ_JAHOPB010000001.1"/>
</dbReference>
<accession>A0ABS6IHY3</accession>
<protein>
    <submittedName>
        <fullName evidence="3">Uncharacterized protein</fullName>
    </submittedName>
</protein>
<proteinExistence type="predicted"/>
<evidence type="ECO:0000256" key="1">
    <source>
        <dbReference type="SAM" id="MobiDB-lite"/>
    </source>
</evidence>
<keyword evidence="2" id="KW-0732">Signal</keyword>
<evidence type="ECO:0000313" key="4">
    <source>
        <dbReference type="Proteomes" id="UP000727907"/>
    </source>
</evidence>
<dbReference type="Proteomes" id="UP000727907">
    <property type="component" value="Unassembled WGS sequence"/>
</dbReference>
<sequence>MLASMLRVTALALALLVTAAGGAIGQSQPESSSSQRVPAPDRHAATGLSFPQQIAGATRFGSTDFGKTAGKPELGYGWNYRIGDQLIATVYVYDLSIRSIPDGPSSPVVQQQFQTSLQEIHQLAKYNRYEDIKTARGPTDCTIGSLVFRCITLSAIRSADRKPVYSALMLTGYRDNFLKLRLDWLEGSAISQSMVDGFTQTLVGAMTR</sequence>
<comment type="caution">
    <text evidence="3">The sequence shown here is derived from an EMBL/GenBank/DDBJ whole genome shotgun (WGS) entry which is preliminary data.</text>
</comment>
<feature type="region of interest" description="Disordered" evidence="1">
    <location>
        <begin position="24"/>
        <end position="43"/>
    </location>
</feature>
<reference evidence="3 4" key="1">
    <citation type="submission" date="2021-06" db="EMBL/GenBank/DDBJ databases">
        <authorList>
            <person name="Lee D.H."/>
        </authorList>
    </citation>
    <scope>NUCLEOTIDE SEQUENCE [LARGE SCALE GENOMIC DNA]</scope>
    <source>
        <strain evidence="3 4">MMS21-HV4-11</strain>
    </source>
</reference>
<feature type="chain" id="PRO_5046229384" evidence="2">
    <location>
        <begin position="20"/>
        <end position="208"/>
    </location>
</feature>
<keyword evidence="4" id="KW-1185">Reference proteome</keyword>
<gene>
    <name evidence="3" type="ORF">KQ910_10535</name>
</gene>
<feature type="signal peptide" evidence="2">
    <location>
        <begin position="1"/>
        <end position="19"/>
    </location>
</feature>
<evidence type="ECO:0000313" key="3">
    <source>
        <dbReference type="EMBL" id="MBU8874201.1"/>
    </source>
</evidence>
<organism evidence="3 4">
    <name type="scientific">Reyranella humidisoli</name>
    <dbReference type="NCBI Taxonomy" id="2849149"/>
    <lineage>
        <taxon>Bacteria</taxon>
        <taxon>Pseudomonadati</taxon>
        <taxon>Pseudomonadota</taxon>
        <taxon>Alphaproteobacteria</taxon>
        <taxon>Hyphomicrobiales</taxon>
        <taxon>Reyranellaceae</taxon>
        <taxon>Reyranella</taxon>
    </lineage>
</organism>
<feature type="compositionally biased region" description="Polar residues" evidence="1">
    <location>
        <begin position="25"/>
        <end position="36"/>
    </location>
</feature>
<evidence type="ECO:0000256" key="2">
    <source>
        <dbReference type="SAM" id="SignalP"/>
    </source>
</evidence>
<name>A0ABS6IHY3_9HYPH</name>